<dbReference type="InterPro" id="IPR006145">
    <property type="entry name" value="PsdUridine_synth_RsuA/RluA"/>
</dbReference>
<dbReference type="SUPFAM" id="SSF55120">
    <property type="entry name" value="Pseudouridine synthase"/>
    <property type="match status" value="1"/>
</dbReference>
<dbReference type="Gene3D" id="3.30.2350.10">
    <property type="entry name" value="Pseudouridine synthase"/>
    <property type="match status" value="1"/>
</dbReference>
<gene>
    <name evidence="3" type="ORF">JW498_07310</name>
</gene>
<evidence type="ECO:0000259" key="2">
    <source>
        <dbReference type="Pfam" id="PF00849"/>
    </source>
</evidence>
<sequence>MSEHFSLVFNLSDCLAVPDAGTLPFPLIDFLRLRLTPADVDRLPELFARGCIGIDNETVSAGFKLSGGETVCVSLPGHQEDDVDTAWRLLWQNSELMAVYKPHLLPVSRTTRNLYNTLISLVRRQTPYYDARLLHRLDSETAGVILLAKHASADRQWKPRLDQLIIEKVYHAWVTGIPLWQSKTLVCELSERADSAIRSQVYVVDGSDRKHFVKPRHSKTAFRVLYSEAGNALIECRLYTGRKHQIRAQLSYLGHPVVGDKIYGHRGYFYLKRIEEGLDATDFRVLGSRYHRLQAVELTLNIDGERVPIALPAQP</sequence>
<feature type="domain" description="Pseudouridine synthase RsuA/RluA-like" evidence="2">
    <location>
        <begin position="96"/>
        <end position="251"/>
    </location>
</feature>
<proteinExistence type="inferred from homology"/>
<reference evidence="3 4" key="1">
    <citation type="submission" date="2021-02" db="EMBL/GenBank/DDBJ databases">
        <title>A novel species of genus Amphritea isolated from a fishpond in China.</title>
        <authorList>
            <person name="Lu H."/>
        </authorList>
    </citation>
    <scope>NUCLEOTIDE SEQUENCE [LARGE SCALE GENOMIC DNA]</scope>
    <source>
        <strain evidence="3 4">RP18W</strain>
    </source>
</reference>
<dbReference type="EMBL" id="JAFFZP010000008">
    <property type="protein sequence ID" value="MBN0987160.1"/>
    <property type="molecule type" value="Genomic_DNA"/>
</dbReference>
<evidence type="ECO:0000256" key="1">
    <source>
        <dbReference type="ARBA" id="ARBA00010876"/>
    </source>
</evidence>
<organism evidence="3 4">
    <name type="scientific">Amphritea pacifica</name>
    <dbReference type="NCBI Taxonomy" id="2811233"/>
    <lineage>
        <taxon>Bacteria</taxon>
        <taxon>Pseudomonadati</taxon>
        <taxon>Pseudomonadota</taxon>
        <taxon>Gammaproteobacteria</taxon>
        <taxon>Oceanospirillales</taxon>
        <taxon>Oceanospirillaceae</taxon>
        <taxon>Amphritea</taxon>
    </lineage>
</organism>
<dbReference type="PANTHER" id="PTHR21600">
    <property type="entry name" value="MITOCHONDRIAL RNA PSEUDOURIDINE SYNTHASE"/>
    <property type="match status" value="1"/>
</dbReference>
<dbReference type="PROSITE" id="PS01129">
    <property type="entry name" value="PSI_RLU"/>
    <property type="match status" value="1"/>
</dbReference>
<dbReference type="CDD" id="cd02869">
    <property type="entry name" value="PseudoU_synth_RluA_like"/>
    <property type="match status" value="1"/>
</dbReference>
<comment type="similarity">
    <text evidence="1">Belongs to the pseudouridine synthase RluA family.</text>
</comment>
<dbReference type="Proteomes" id="UP000760472">
    <property type="component" value="Unassembled WGS sequence"/>
</dbReference>
<keyword evidence="4" id="KW-1185">Reference proteome</keyword>
<dbReference type="RefSeq" id="WP_205211263.1">
    <property type="nucleotide sequence ID" value="NZ_JAFFZO010000024.1"/>
</dbReference>
<accession>A0ABS2W627</accession>
<evidence type="ECO:0000313" key="4">
    <source>
        <dbReference type="Proteomes" id="UP000760472"/>
    </source>
</evidence>
<dbReference type="InterPro" id="IPR050188">
    <property type="entry name" value="RluA_PseudoU_synthase"/>
</dbReference>
<comment type="caution">
    <text evidence="3">The sequence shown here is derived from an EMBL/GenBank/DDBJ whole genome shotgun (WGS) entry which is preliminary data.</text>
</comment>
<name>A0ABS2W627_9GAMM</name>
<dbReference type="Pfam" id="PF00849">
    <property type="entry name" value="PseudoU_synth_2"/>
    <property type="match status" value="1"/>
</dbReference>
<dbReference type="PANTHER" id="PTHR21600:SF87">
    <property type="entry name" value="RNA PSEUDOURIDYLATE SYNTHASE DOMAIN-CONTAINING PROTEIN 1"/>
    <property type="match status" value="1"/>
</dbReference>
<dbReference type="InterPro" id="IPR006224">
    <property type="entry name" value="PsdUridine_synth_RluA-like_CS"/>
</dbReference>
<protein>
    <submittedName>
        <fullName evidence="3">RluA family pseudouridine synthase</fullName>
    </submittedName>
</protein>
<dbReference type="InterPro" id="IPR020103">
    <property type="entry name" value="PsdUridine_synth_cat_dom_sf"/>
</dbReference>
<evidence type="ECO:0000313" key="3">
    <source>
        <dbReference type="EMBL" id="MBN0987160.1"/>
    </source>
</evidence>